<evidence type="ECO:0000313" key="2">
    <source>
        <dbReference type="EMBL" id="CAI3974604.1"/>
    </source>
</evidence>
<feature type="compositionally biased region" description="Basic and acidic residues" evidence="1">
    <location>
        <begin position="295"/>
        <end position="306"/>
    </location>
</feature>
<accession>A0A9P1BJK7</accession>
<feature type="region of interest" description="Disordered" evidence="1">
    <location>
        <begin position="284"/>
        <end position="319"/>
    </location>
</feature>
<comment type="caution">
    <text evidence="2">The sequence shown here is derived from an EMBL/GenBank/DDBJ whole genome shotgun (WGS) entry which is preliminary data.</text>
</comment>
<gene>
    <name evidence="2" type="ORF">C1SCF055_LOCUS2992</name>
</gene>
<organism evidence="2">
    <name type="scientific">Cladocopium goreaui</name>
    <dbReference type="NCBI Taxonomy" id="2562237"/>
    <lineage>
        <taxon>Eukaryota</taxon>
        <taxon>Sar</taxon>
        <taxon>Alveolata</taxon>
        <taxon>Dinophyceae</taxon>
        <taxon>Suessiales</taxon>
        <taxon>Symbiodiniaceae</taxon>
        <taxon>Cladocopium</taxon>
    </lineage>
</organism>
<dbReference type="EMBL" id="CAMXCT020000146">
    <property type="protein sequence ID" value="CAL1127979.1"/>
    <property type="molecule type" value="Genomic_DNA"/>
</dbReference>
<evidence type="ECO:0000256" key="1">
    <source>
        <dbReference type="SAM" id="MobiDB-lite"/>
    </source>
</evidence>
<protein>
    <submittedName>
        <fullName evidence="2">Uncharacterized protein</fullName>
    </submittedName>
</protein>
<dbReference type="AlphaFoldDB" id="A0A9P1BJK7"/>
<name>A0A9P1BJK7_9DINO</name>
<sequence length="362" mass="39326">MFSATTLLAELKPNEQLLEARNMDEKLATGLTQQATYKLSKMNGLTSPDAVTLLDHLQASKLPTAMKDAIIQELDTLMVNAKGNIAAKVTSTASACDHLNKYLTQDDWSQLESTNSWEGAIVLAKRLKAIRVKSIKETTKRAAVAILLCIQQQEVATILGSAKTKLGHWDSEPLGLALAGILGHCVAKAKLGYWMTGSHCLAPAGLAGHSTGANSMEMHLAARHVLVHCHVWLAAQGWSYWLLGGACWLGHDQSHLVKATKTLDQWNQQAFHAMLEKQQAQKMKRPAAAKAAKTAKTDKAKGANKEKKPKAKAKATSKGQGPYGCIRCRSNLKGCATCRKPGFKGLKVHGREAWYRMCPNAK</sequence>
<reference evidence="3" key="2">
    <citation type="submission" date="2024-04" db="EMBL/GenBank/DDBJ databases">
        <authorList>
            <person name="Chen Y."/>
            <person name="Shah S."/>
            <person name="Dougan E. K."/>
            <person name="Thang M."/>
            <person name="Chan C."/>
        </authorList>
    </citation>
    <scope>NUCLEOTIDE SEQUENCE [LARGE SCALE GENOMIC DNA]</scope>
</reference>
<evidence type="ECO:0000313" key="3">
    <source>
        <dbReference type="EMBL" id="CAL1127979.1"/>
    </source>
</evidence>
<keyword evidence="4" id="KW-1185">Reference proteome</keyword>
<dbReference type="EMBL" id="CAMXCT010000146">
    <property type="protein sequence ID" value="CAI3974604.1"/>
    <property type="molecule type" value="Genomic_DNA"/>
</dbReference>
<reference evidence="2" key="1">
    <citation type="submission" date="2022-10" db="EMBL/GenBank/DDBJ databases">
        <authorList>
            <person name="Chen Y."/>
            <person name="Dougan E. K."/>
            <person name="Chan C."/>
            <person name="Rhodes N."/>
            <person name="Thang M."/>
        </authorList>
    </citation>
    <scope>NUCLEOTIDE SEQUENCE</scope>
</reference>
<evidence type="ECO:0000313" key="4">
    <source>
        <dbReference type="Proteomes" id="UP001152797"/>
    </source>
</evidence>
<dbReference type="Proteomes" id="UP001152797">
    <property type="component" value="Unassembled WGS sequence"/>
</dbReference>
<dbReference type="EMBL" id="CAMXCT030000146">
    <property type="protein sequence ID" value="CAL4761916.1"/>
    <property type="molecule type" value="Genomic_DNA"/>
</dbReference>
<proteinExistence type="predicted"/>